<feature type="transmembrane region" description="Helical" evidence="6">
    <location>
        <begin position="404"/>
        <end position="428"/>
    </location>
</feature>
<dbReference type="GO" id="GO:0022857">
    <property type="term" value="F:transmembrane transporter activity"/>
    <property type="evidence" value="ECO:0007669"/>
    <property type="project" value="InterPro"/>
</dbReference>
<dbReference type="GO" id="GO:0016020">
    <property type="term" value="C:membrane"/>
    <property type="evidence" value="ECO:0007669"/>
    <property type="project" value="UniProtKB-SubCell"/>
</dbReference>
<evidence type="ECO:0000256" key="4">
    <source>
        <dbReference type="ARBA" id="ARBA00022989"/>
    </source>
</evidence>
<feature type="transmembrane region" description="Helical" evidence="6">
    <location>
        <begin position="237"/>
        <end position="256"/>
    </location>
</feature>
<keyword evidence="3 6" id="KW-0812">Transmembrane</keyword>
<evidence type="ECO:0000256" key="1">
    <source>
        <dbReference type="ARBA" id="ARBA00004141"/>
    </source>
</evidence>
<evidence type="ECO:0000256" key="5">
    <source>
        <dbReference type="ARBA" id="ARBA00023136"/>
    </source>
</evidence>
<keyword evidence="2" id="KW-0813">Transport</keyword>
<feature type="transmembrane region" description="Helical" evidence="6">
    <location>
        <begin position="198"/>
        <end position="217"/>
    </location>
</feature>
<dbReference type="PIRSF" id="PIRSF006060">
    <property type="entry name" value="AA_transporter"/>
    <property type="match status" value="1"/>
</dbReference>
<keyword evidence="5 6" id="KW-0472">Membrane</keyword>
<dbReference type="Proteomes" id="UP000800094">
    <property type="component" value="Unassembled WGS sequence"/>
</dbReference>
<gene>
    <name evidence="7" type="ORF">BU26DRAFT_481825</name>
</gene>
<comment type="subcellular location">
    <subcellularLocation>
        <location evidence="1">Membrane</location>
        <topology evidence="1">Multi-pass membrane protein</topology>
    </subcellularLocation>
</comment>
<evidence type="ECO:0000256" key="6">
    <source>
        <dbReference type="SAM" id="Phobius"/>
    </source>
</evidence>
<evidence type="ECO:0000313" key="8">
    <source>
        <dbReference type="Proteomes" id="UP000800094"/>
    </source>
</evidence>
<protein>
    <submittedName>
        <fullName evidence="7">Amino acid transporter</fullName>
    </submittedName>
</protein>
<dbReference type="InterPro" id="IPR002293">
    <property type="entry name" value="AA/rel_permease1"/>
</dbReference>
<dbReference type="Pfam" id="PF13520">
    <property type="entry name" value="AA_permease_2"/>
    <property type="match status" value="1"/>
</dbReference>
<dbReference type="GeneID" id="54579079"/>
<feature type="transmembrane region" description="Helical" evidence="6">
    <location>
        <begin position="328"/>
        <end position="357"/>
    </location>
</feature>
<dbReference type="Gene3D" id="1.20.1740.10">
    <property type="entry name" value="Amino acid/polyamine transporter I"/>
    <property type="match status" value="1"/>
</dbReference>
<organism evidence="7 8">
    <name type="scientific">Trematosphaeria pertusa</name>
    <dbReference type="NCBI Taxonomy" id="390896"/>
    <lineage>
        <taxon>Eukaryota</taxon>
        <taxon>Fungi</taxon>
        <taxon>Dikarya</taxon>
        <taxon>Ascomycota</taxon>
        <taxon>Pezizomycotina</taxon>
        <taxon>Dothideomycetes</taxon>
        <taxon>Pleosporomycetidae</taxon>
        <taxon>Pleosporales</taxon>
        <taxon>Massarineae</taxon>
        <taxon>Trematosphaeriaceae</taxon>
        <taxon>Trematosphaeria</taxon>
    </lineage>
</organism>
<feature type="transmembrane region" description="Helical" evidence="6">
    <location>
        <begin position="171"/>
        <end position="191"/>
    </location>
</feature>
<feature type="transmembrane region" description="Helical" evidence="6">
    <location>
        <begin position="503"/>
        <end position="522"/>
    </location>
</feature>
<feature type="transmembrane region" description="Helical" evidence="6">
    <location>
        <begin position="78"/>
        <end position="102"/>
    </location>
</feature>
<dbReference type="OrthoDB" id="3257095at2759"/>
<accession>A0A6A6INT3</accession>
<keyword evidence="8" id="KW-1185">Reference proteome</keyword>
<feature type="transmembrane region" description="Helical" evidence="6">
    <location>
        <begin position="472"/>
        <end position="491"/>
    </location>
</feature>
<feature type="transmembrane region" description="Helical" evidence="6">
    <location>
        <begin position="42"/>
        <end position="66"/>
    </location>
</feature>
<dbReference type="PANTHER" id="PTHR45649:SF1">
    <property type="entry name" value="TRANSPORTER, PUTATIVE (EUROFUNG)-RELATED"/>
    <property type="match status" value="1"/>
</dbReference>
<feature type="transmembrane region" description="Helical" evidence="6">
    <location>
        <begin position="277"/>
        <end position="297"/>
    </location>
</feature>
<name>A0A6A6INT3_9PLEO</name>
<evidence type="ECO:0000313" key="7">
    <source>
        <dbReference type="EMBL" id="KAF2251240.1"/>
    </source>
</evidence>
<proteinExistence type="predicted"/>
<evidence type="ECO:0000256" key="2">
    <source>
        <dbReference type="ARBA" id="ARBA00022448"/>
    </source>
</evidence>
<sequence length="545" mass="58631">MEIQSKTSDVELRRMHSGSKAAESDDAALGRLGKKSVLKRRFAFLSILGFSCTVLVTWEATLILFLVGFQSGGPAGVIYGYLLVWAGTVSTFIVLSELVSMAPTSGGQYHWVSMLAPRSLQKALSYVAGWLTLCGWQASVGSGAYLTGTLVQGLLILTQPTYLPKNWHGTLLYWAIMVFGVIINVSAGWLLPKFEGLLLVLHIVGFFGVMIPLLTLGPRGETKEVFTTFMNLGEWKTQGLSFCIGLMGSVFAFVGGDGAIHMSEEIQNAAVVVPRSLMTGIMINGSLGFAMILTLLFRAGDIEQALQENPAYPFMAIFKHAVNSTAGAAIMASLIMVLATSATVGLLASSSRVFWAFSRDKGLPGWRFLSQISARTSIPVYSVAATTLIACVLALVNIGSSTAFNGIISVSIAGLFSSYLLVSVLLLYRRCTGGIVPAGKVSIGGNRSSAVTGESAPPILWGPWRIPGALGIANNIFACVYLTFILFFSFWPSFSHVSPQNMNWSILVTGFVAVFSTLYYLLWAKKTYKGPVVEVEPRYVDDGFA</sequence>
<dbReference type="AlphaFoldDB" id="A0A6A6INT3"/>
<reference evidence="7" key="1">
    <citation type="journal article" date="2020" name="Stud. Mycol.">
        <title>101 Dothideomycetes genomes: a test case for predicting lifestyles and emergence of pathogens.</title>
        <authorList>
            <person name="Haridas S."/>
            <person name="Albert R."/>
            <person name="Binder M."/>
            <person name="Bloem J."/>
            <person name="Labutti K."/>
            <person name="Salamov A."/>
            <person name="Andreopoulos B."/>
            <person name="Baker S."/>
            <person name="Barry K."/>
            <person name="Bills G."/>
            <person name="Bluhm B."/>
            <person name="Cannon C."/>
            <person name="Castanera R."/>
            <person name="Culley D."/>
            <person name="Daum C."/>
            <person name="Ezra D."/>
            <person name="Gonzalez J."/>
            <person name="Henrissat B."/>
            <person name="Kuo A."/>
            <person name="Liang C."/>
            <person name="Lipzen A."/>
            <person name="Lutzoni F."/>
            <person name="Magnuson J."/>
            <person name="Mondo S."/>
            <person name="Nolan M."/>
            <person name="Ohm R."/>
            <person name="Pangilinan J."/>
            <person name="Park H.-J."/>
            <person name="Ramirez L."/>
            <person name="Alfaro M."/>
            <person name="Sun H."/>
            <person name="Tritt A."/>
            <person name="Yoshinaga Y."/>
            <person name="Zwiers L.-H."/>
            <person name="Turgeon B."/>
            <person name="Goodwin S."/>
            <person name="Spatafora J."/>
            <person name="Crous P."/>
            <person name="Grigoriev I."/>
        </authorList>
    </citation>
    <scope>NUCLEOTIDE SEQUENCE</scope>
    <source>
        <strain evidence="7">CBS 122368</strain>
    </source>
</reference>
<keyword evidence="4 6" id="KW-1133">Transmembrane helix</keyword>
<dbReference type="EMBL" id="ML987193">
    <property type="protein sequence ID" value="KAF2251240.1"/>
    <property type="molecule type" value="Genomic_DNA"/>
</dbReference>
<evidence type="ECO:0000256" key="3">
    <source>
        <dbReference type="ARBA" id="ARBA00022692"/>
    </source>
</evidence>
<feature type="transmembrane region" description="Helical" evidence="6">
    <location>
        <begin position="378"/>
        <end position="398"/>
    </location>
</feature>
<dbReference type="RefSeq" id="XP_033686244.1">
    <property type="nucleotide sequence ID" value="XM_033825749.1"/>
</dbReference>
<dbReference type="PANTHER" id="PTHR45649">
    <property type="entry name" value="AMINO-ACID PERMEASE BAT1"/>
    <property type="match status" value="1"/>
</dbReference>